<dbReference type="InterPro" id="IPR023213">
    <property type="entry name" value="CAT-like_dom_sf"/>
</dbReference>
<protein>
    <submittedName>
        <fullName evidence="2">Dihydrolipoyllysine-residue acetyltransferase</fullName>
        <ecNumber evidence="2">2.3.1.12</ecNumber>
    </submittedName>
</protein>
<dbReference type="EC" id="2.3.1.12" evidence="2"/>
<dbReference type="SUPFAM" id="SSF52777">
    <property type="entry name" value="CoA-dependent acyltransferases"/>
    <property type="match status" value="1"/>
</dbReference>
<dbReference type="GO" id="GO:0004742">
    <property type="term" value="F:dihydrolipoyllysine-residue acetyltransferase activity"/>
    <property type="evidence" value="ECO:0007669"/>
    <property type="project" value="UniProtKB-EC"/>
</dbReference>
<dbReference type="InterPro" id="IPR045257">
    <property type="entry name" value="E2/Pdx1"/>
</dbReference>
<organism evidence="2 3">
    <name type="scientific">Conexibacter woesei (strain DSM 14684 / CCUG 47730 / CIP 108061 / JCM 11494 / NBRC 100937 / ID131577)</name>
    <dbReference type="NCBI Taxonomy" id="469383"/>
    <lineage>
        <taxon>Bacteria</taxon>
        <taxon>Bacillati</taxon>
        <taxon>Actinomycetota</taxon>
        <taxon>Thermoleophilia</taxon>
        <taxon>Solirubrobacterales</taxon>
        <taxon>Conexibacteraceae</taxon>
        <taxon>Conexibacter</taxon>
    </lineage>
</organism>
<dbReference type="eggNOG" id="COG0508">
    <property type="taxonomic scope" value="Bacteria"/>
</dbReference>
<sequence length="236" mass="24378">MSAVAGGTFVKATRTQRLIARRMVEATSGVPAFTVAADVELDAAVALRARLKAAGGAAGGTPAPSLNDMVLRAVALALRAHPRVNASFDAEAGGFHEWDRVNVGMAVAAGDALVVPTIHDADRKPLAEIAGETRALVDAVRERSVAPAQLADGTFTVSNLGMLGVRHFEAVINPPQAAILAVGALRPTAVPRPDGTIAAVSLATLTLTSDHRVIYGADAARFLVTVTELLEEPARL</sequence>
<dbReference type="PANTHER" id="PTHR23151:SF90">
    <property type="entry name" value="DIHYDROLIPOYLLYSINE-RESIDUE ACETYLTRANSFERASE COMPONENT OF PYRUVATE DEHYDROGENASE COMPLEX, MITOCHONDRIAL-RELATED"/>
    <property type="match status" value="1"/>
</dbReference>
<accession>D3F6T2</accession>
<dbReference type="RefSeq" id="WP_012935781.1">
    <property type="nucleotide sequence ID" value="NC_013739.1"/>
</dbReference>
<evidence type="ECO:0000259" key="1">
    <source>
        <dbReference type="Pfam" id="PF00198"/>
    </source>
</evidence>
<dbReference type="EMBL" id="CP001854">
    <property type="protein sequence ID" value="ADB52730.1"/>
    <property type="molecule type" value="Genomic_DNA"/>
</dbReference>
<keyword evidence="2" id="KW-0012">Acyltransferase</keyword>
<dbReference type="GO" id="GO:0006086">
    <property type="term" value="P:pyruvate decarboxylation to acetyl-CoA"/>
    <property type="evidence" value="ECO:0007669"/>
    <property type="project" value="InterPro"/>
</dbReference>
<proteinExistence type="predicted"/>
<reference evidence="3" key="2">
    <citation type="submission" date="2010-01" db="EMBL/GenBank/DDBJ databases">
        <title>The complete genome of Conexibacter woesei DSM 14684.</title>
        <authorList>
            <consortium name="US DOE Joint Genome Institute (JGI-PGF)"/>
            <person name="Lucas S."/>
            <person name="Copeland A."/>
            <person name="Lapidus A."/>
            <person name="Glavina del Rio T."/>
            <person name="Dalin E."/>
            <person name="Tice H."/>
            <person name="Bruce D."/>
            <person name="Goodwin L."/>
            <person name="Pitluck S."/>
            <person name="Kyrpides N."/>
            <person name="Mavromatis K."/>
            <person name="Ivanova N."/>
            <person name="Mikhailova N."/>
            <person name="Chertkov O."/>
            <person name="Brettin T."/>
            <person name="Detter J.C."/>
            <person name="Han C."/>
            <person name="Larimer F."/>
            <person name="Land M."/>
            <person name="Hauser L."/>
            <person name="Markowitz V."/>
            <person name="Cheng J.-F."/>
            <person name="Hugenholtz P."/>
            <person name="Woyke T."/>
            <person name="Wu D."/>
            <person name="Pukall R."/>
            <person name="Steenblock K."/>
            <person name="Schneider S."/>
            <person name="Klenk H.-P."/>
            <person name="Eisen J.A."/>
        </authorList>
    </citation>
    <scope>NUCLEOTIDE SEQUENCE [LARGE SCALE GENOMIC DNA]</scope>
    <source>
        <strain evidence="3">DSM 14684 / CIP 108061 / JCM 11494 / NBRC 100937 / ID131577</strain>
    </source>
</reference>
<dbReference type="Proteomes" id="UP000008229">
    <property type="component" value="Chromosome"/>
</dbReference>
<keyword evidence="3" id="KW-1185">Reference proteome</keyword>
<gene>
    <name evidence="2" type="ordered locus">Cwoe_4316</name>
</gene>
<feature type="domain" description="2-oxoacid dehydrogenase acyltransferase catalytic" evidence="1">
    <location>
        <begin position="10"/>
        <end position="236"/>
    </location>
</feature>
<dbReference type="Pfam" id="PF00198">
    <property type="entry name" value="2-oxoacid_dh"/>
    <property type="match status" value="1"/>
</dbReference>
<dbReference type="KEGG" id="cwo:Cwoe_4316"/>
<dbReference type="HOGENOM" id="CLU_016733_2_0_11"/>
<dbReference type="AlphaFoldDB" id="D3F6T2"/>
<dbReference type="GO" id="GO:0045254">
    <property type="term" value="C:pyruvate dehydrogenase complex"/>
    <property type="evidence" value="ECO:0007669"/>
    <property type="project" value="InterPro"/>
</dbReference>
<keyword evidence="2" id="KW-0808">Transferase</keyword>
<evidence type="ECO:0000313" key="2">
    <source>
        <dbReference type="EMBL" id="ADB52730.1"/>
    </source>
</evidence>
<dbReference type="PANTHER" id="PTHR23151">
    <property type="entry name" value="DIHYDROLIPOAMIDE ACETYL/SUCCINYL-TRANSFERASE-RELATED"/>
    <property type="match status" value="1"/>
</dbReference>
<reference evidence="2 3" key="1">
    <citation type="journal article" date="2010" name="Stand. Genomic Sci.">
        <title>Complete genome sequence of Conexibacter woesei type strain (ID131577).</title>
        <authorList>
            <person name="Pukall R."/>
            <person name="Lapidus A."/>
            <person name="Glavina Del Rio T."/>
            <person name="Copeland A."/>
            <person name="Tice H."/>
            <person name="Cheng J.-F."/>
            <person name="Lucas S."/>
            <person name="Chen F."/>
            <person name="Nolan M."/>
            <person name="Bruce D."/>
            <person name="Goodwin L."/>
            <person name="Pitluck S."/>
            <person name="Mavromatis K."/>
            <person name="Ivanova N."/>
            <person name="Ovchinnikova G."/>
            <person name="Pati A."/>
            <person name="Chen A."/>
            <person name="Palaniappan K."/>
            <person name="Land M."/>
            <person name="Hauser L."/>
            <person name="Chang Y.-J."/>
            <person name="Jeffries C.D."/>
            <person name="Chain P."/>
            <person name="Meincke L."/>
            <person name="Sims D."/>
            <person name="Brettin T."/>
            <person name="Detter J.C."/>
            <person name="Rohde M."/>
            <person name="Goeker M."/>
            <person name="Bristow J."/>
            <person name="Eisen J.A."/>
            <person name="Markowitz V."/>
            <person name="Kyrpides N.C."/>
            <person name="Klenk H.-P."/>
            <person name="Hugenholtz P."/>
        </authorList>
    </citation>
    <scope>NUCLEOTIDE SEQUENCE [LARGE SCALE GENOMIC DNA]</scope>
    <source>
        <strain evidence="3">DSM 14684 / CIP 108061 / JCM 11494 / NBRC 100937 / ID131577</strain>
    </source>
</reference>
<dbReference type="Gene3D" id="3.30.559.10">
    <property type="entry name" value="Chloramphenicol acetyltransferase-like domain"/>
    <property type="match status" value="1"/>
</dbReference>
<name>D3F6T2_CONWI</name>
<evidence type="ECO:0000313" key="3">
    <source>
        <dbReference type="Proteomes" id="UP000008229"/>
    </source>
</evidence>
<dbReference type="STRING" id="469383.Cwoe_4316"/>
<dbReference type="InterPro" id="IPR001078">
    <property type="entry name" value="2-oxoacid_DH_actylTfrase"/>
</dbReference>